<evidence type="ECO:0000256" key="1">
    <source>
        <dbReference type="SAM" id="Coils"/>
    </source>
</evidence>
<comment type="caution">
    <text evidence="2">The sequence shown here is derived from an EMBL/GenBank/DDBJ whole genome shotgun (WGS) entry which is preliminary data.</text>
</comment>
<name>A0A1F5G452_9BACT</name>
<dbReference type="AlphaFoldDB" id="A0A1F5G452"/>
<evidence type="ECO:0000313" key="2">
    <source>
        <dbReference type="EMBL" id="OGD86660.1"/>
    </source>
</evidence>
<protein>
    <submittedName>
        <fullName evidence="2">Uncharacterized protein</fullName>
    </submittedName>
</protein>
<evidence type="ECO:0000313" key="3">
    <source>
        <dbReference type="Proteomes" id="UP000176628"/>
    </source>
</evidence>
<sequence>MKKVLFARNQVLESYFFLLQEKINQTQGIEKEDFDNISGKIKSNTDSLKEQKIKLEEAQIIGQLEDLSKELEAKNKEFKDISEEATNLVLLGQLSSGFQSHQTLQQKISQTIQERAGSIKDRALIDRWMGESEKDAQASIAKRNEARQRLHQFTSETGSKKNHYLADLKKELQLAKDLLTKAISAQEQVVRKIS</sequence>
<accession>A0A1F5G452</accession>
<dbReference type="EMBL" id="MFAV01000012">
    <property type="protein sequence ID" value="OGD86660.1"/>
    <property type="molecule type" value="Genomic_DNA"/>
</dbReference>
<keyword evidence="1" id="KW-0175">Coiled coil</keyword>
<organism evidence="2 3">
    <name type="scientific">Candidatus Curtissbacteria bacterium RBG_16_39_7</name>
    <dbReference type="NCBI Taxonomy" id="1797707"/>
    <lineage>
        <taxon>Bacteria</taxon>
        <taxon>Candidatus Curtissiibacteriota</taxon>
    </lineage>
</organism>
<gene>
    <name evidence="2" type="ORF">A2Z23_01935</name>
</gene>
<feature type="coiled-coil region" evidence="1">
    <location>
        <begin position="57"/>
        <end position="88"/>
    </location>
</feature>
<reference evidence="2 3" key="1">
    <citation type="journal article" date="2016" name="Nat. Commun.">
        <title>Thousands of microbial genomes shed light on interconnected biogeochemical processes in an aquifer system.</title>
        <authorList>
            <person name="Anantharaman K."/>
            <person name="Brown C.T."/>
            <person name="Hug L.A."/>
            <person name="Sharon I."/>
            <person name="Castelle C.J."/>
            <person name="Probst A.J."/>
            <person name="Thomas B.C."/>
            <person name="Singh A."/>
            <person name="Wilkins M.J."/>
            <person name="Karaoz U."/>
            <person name="Brodie E.L."/>
            <person name="Williams K.H."/>
            <person name="Hubbard S.S."/>
            <person name="Banfield J.F."/>
        </authorList>
    </citation>
    <scope>NUCLEOTIDE SEQUENCE [LARGE SCALE GENOMIC DNA]</scope>
</reference>
<proteinExistence type="predicted"/>
<dbReference type="Proteomes" id="UP000176628">
    <property type="component" value="Unassembled WGS sequence"/>
</dbReference>